<keyword evidence="5" id="KW-0067">ATP-binding</keyword>
<evidence type="ECO:0000259" key="6">
    <source>
        <dbReference type="Pfam" id="PF08543"/>
    </source>
</evidence>
<evidence type="ECO:0000313" key="7">
    <source>
        <dbReference type="EMBL" id="PID58013.1"/>
    </source>
</evidence>
<dbReference type="PANTHER" id="PTHR10534:SF2">
    <property type="entry name" value="PYRIDOXAL KINASE"/>
    <property type="match status" value="1"/>
</dbReference>
<dbReference type="SUPFAM" id="SSF53613">
    <property type="entry name" value="Ribokinase-like"/>
    <property type="match status" value="1"/>
</dbReference>
<evidence type="ECO:0000256" key="2">
    <source>
        <dbReference type="ARBA" id="ARBA00022679"/>
    </source>
</evidence>
<dbReference type="GO" id="GO:0005524">
    <property type="term" value="F:ATP binding"/>
    <property type="evidence" value="ECO:0007669"/>
    <property type="project" value="UniProtKB-KW"/>
</dbReference>
<dbReference type="CDD" id="cd01173">
    <property type="entry name" value="pyridoxal_pyridoxamine_kinase"/>
    <property type="match status" value="1"/>
</dbReference>
<proteinExistence type="predicted"/>
<comment type="caution">
    <text evidence="7">The sequence shown here is derived from an EMBL/GenBank/DDBJ whole genome shotgun (WGS) entry which is preliminary data.</text>
</comment>
<dbReference type="InterPro" id="IPR004625">
    <property type="entry name" value="PyrdxlKinase"/>
</dbReference>
<dbReference type="Pfam" id="PF08543">
    <property type="entry name" value="Phos_pyr_kin"/>
    <property type="match status" value="1"/>
</dbReference>
<dbReference type="Proteomes" id="UP000229740">
    <property type="component" value="Unassembled WGS sequence"/>
</dbReference>
<dbReference type="InterPro" id="IPR029056">
    <property type="entry name" value="Ribokinase-like"/>
</dbReference>
<dbReference type="GO" id="GO:0009443">
    <property type="term" value="P:pyridoxal 5'-phosphate salvage"/>
    <property type="evidence" value="ECO:0007669"/>
    <property type="project" value="InterPro"/>
</dbReference>
<dbReference type="PANTHER" id="PTHR10534">
    <property type="entry name" value="PYRIDOXAL KINASE"/>
    <property type="match status" value="1"/>
</dbReference>
<sequence length="282" mass="31157">MQHTPVPKIAAIHDLACFGRAALSVVMPILSSMGIQVCPLPTAIFSTHGGFPGYRSLDITAHINAIIAHWKVLQIEFDAIYSGFLSSPAQIDIFSEFILDFSRKDQLIVIDPVLGDHGKLYGVTAQDMLPRMKDYIRLAHLITPNLTEAALLLDEPYSPTISDNTLEEWLIRLTEFGPGRAVVTSVPSSHAPKSRTCVAAYERETQRFWKICSERVNADFPGSGDTFTSVIVGSLVHGEPLECALQRSIDFIERGITYSSQQKTPEREGILVEKFLASLTAR</sequence>
<evidence type="ECO:0000256" key="5">
    <source>
        <dbReference type="ARBA" id="ARBA00022840"/>
    </source>
</evidence>
<dbReference type="InterPro" id="IPR013749">
    <property type="entry name" value="PM/HMP-P_kinase-1"/>
</dbReference>
<gene>
    <name evidence="7" type="ORF">CSB45_04810</name>
</gene>
<organism evidence="7 8">
    <name type="scientific">candidate division KSB3 bacterium</name>
    <dbReference type="NCBI Taxonomy" id="2044937"/>
    <lineage>
        <taxon>Bacteria</taxon>
        <taxon>candidate division KSB3</taxon>
    </lineage>
</organism>
<reference evidence="7 8" key="1">
    <citation type="submission" date="2017-10" db="EMBL/GenBank/DDBJ databases">
        <title>Novel microbial diversity and functional potential in the marine mammal oral microbiome.</title>
        <authorList>
            <person name="Dudek N.K."/>
            <person name="Sun C.L."/>
            <person name="Burstein D."/>
            <person name="Kantor R.S."/>
            <person name="Aliaga Goltsman D.S."/>
            <person name="Bik E.M."/>
            <person name="Thomas B.C."/>
            <person name="Banfield J.F."/>
            <person name="Relman D.A."/>
        </authorList>
    </citation>
    <scope>NUCLEOTIDE SEQUENCE [LARGE SCALE GENOMIC DNA]</scope>
    <source>
        <strain evidence="7">DOLZORAL124_49_17</strain>
    </source>
</reference>
<protein>
    <recommendedName>
        <fullName evidence="1">pyridoxal kinase</fullName>
        <ecNumber evidence="1">2.7.1.35</ecNumber>
    </recommendedName>
</protein>
<accession>A0A2G6E7E3</accession>
<name>A0A2G6E7E3_9BACT</name>
<feature type="domain" description="Pyridoxamine kinase/Phosphomethylpyrimidine kinase" evidence="6">
    <location>
        <begin position="74"/>
        <end position="261"/>
    </location>
</feature>
<evidence type="ECO:0000313" key="8">
    <source>
        <dbReference type="Proteomes" id="UP000229740"/>
    </source>
</evidence>
<evidence type="ECO:0000256" key="4">
    <source>
        <dbReference type="ARBA" id="ARBA00022777"/>
    </source>
</evidence>
<evidence type="ECO:0000256" key="1">
    <source>
        <dbReference type="ARBA" id="ARBA00012104"/>
    </source>
</evidence>
<keyword evidence="4 7" id="KW-0418">Kinase</keyword>
<keyword evidence="2 7" id="KW-0808">Transferase</keyword>
<dbReference type="AlphaFoldDB" id="A0A2G6E7E3"/>
<keyword evidence="3" id="KW-0547">Nucleotide-binding</keyword>
<dbReference type="NCBIfam" id="NF005491">
    <property type="entry name" value="PRK07105.1"/>
    <property type="match status" value="1"/>
</dbReference>
<dbReference type="GO" id="GO:0008478">
    <property type="term" value="F:pyridoxal kinase activity"/>
    <property type="evidence" value="ECO:0007669"/>
    <property type="project" value="UniProtKB-EC"/>
</dbReference>
<evidence type="ECO:0000256" key="3">
    <source>
        <dbReference type="ARBA" id="ARBA00022741"/>
    </source>
</evidence>
<dbReference type="EC" id="2.7.1.35" evidence="1"/>
<dbReference type="EMBL" id="PDPS01000024">
    <property type="protein sequence ID" value="PID58013.1"/>
    <property type="molecule type" value="Genomic_DNA"/>
</dbReference>
<dbReference type="GO" id="GO:0005829">
    <property type="term" value="C:cytosol"/>
    <property type="evidence" value="ECO:0007669"/>
    <property type="project" value="TreeGrafter"/>
</dbReference>
<dbReference type="Gene3D" id="3.40.1190.20">
    <property type="match status" value="1"/>
</dbReference>